<dbReference type="AlphaFoldDB" id="A0A127B9Q7"/>
<dbReference type="GeneID" id="28490697"/>
<dbReference type="PATRIC" id="fig|1609559.3.peg.541"/>
<dbReference type="KEGG" id="pyc:TQ32_02645"/>
<organism evidence="1 2">
    <name type="scientific">Pyrococcus kukulkanii</name>
    <dbReference type="NCBI Taxonomy" id="1609559"/>
    <lineage>
        <taxon>Archaea</taxon>
        <taxon>Methanobacteriati</taxon>
        <taxon>Methanobacteriota</taxon>
        <taxon>Thermococci</taxon>
        <taxon>Thermococcales</taxon>
        <taxon>Thermococcaceae</taxon>
        <taxon>Pyrococcus</taxon>
    </lineage>
</organism>
<dbReference type="EMBL" id="CP010835">
    <property type="protein sequence ID" value="AMM53509.1"/>
    <property type="molecule type" value="Genomic_DNA"/>
</dbReference>
<gene>
    <name evidence="1" type="ORF">TQ32_02645</name>
</gene>
<sequence length="63" mass="7473">MKLIKRVVVVVETVDGEKRTVLEHDGEVRLRDLKYRELDMFDIALRLHRLSKEAMELQFSMEG</sequence>
<evidence type="ECO:0000313" key="2">
    <source>
        <dbReference type="Proteomes" id="UP000070587"/>
    </source>
</evidence>
<reference evidence="2" key="1">
    <citation type="submission" date="2015-02" db="EMBL/GenBank/DDBJ databases">
        <title>Pyrococcus kukulkanii sp. nov., a novel hyperthermophilic archaeon isolated from a deep-sea hydrothermal vent at the Guaymas Basin.</title>
        <authorList>
            <person name="Oger P.M."/>
            <person name="Callac N."/>
            <person name="Jebbar M."/>
            <person name="Godfroy A."/>
        </authorList>
    </citation>
    <scope>NUCLEOTIDE SEQUENCE [LARGE SCALE GENOMIC DNA]</scope>
    <source>
        <strain evidence="2">NCB100</strain>
    </source>
</reference>
<dbReference type="STRING" id="1609559.TQ32_02645"/>
<protein>
    <submittedName>
        <fullName evidence="1">Uncharacterized protein</fullName>
    </submittedName>
</protein>
<dbReference type="RefSeq" id="WP_068320745.1">
    <property type="nucleotide sequence ID" value="NZ_CP010835.1"/>
</dbReference>
<evidence type="ECO:0000313" key="1">
    <source>
        <dbReference type="EMBL" id="AMM53509.1"/>
    </source>
</evidence>
<proteinExistence type="predicted"/>
<dbReference type="Proteomes" id="UP000070587">
    <property type="component" value="Chromosome"/>
</dbReference>
<name>A0A127B9Q7_9EURY</name>
<accession>A0A127B9Q7</accession>
<reference evidence="1 2" key="2">
    <citation type="journal article" date="2016" name="Int. J. Syst. Evol. Microbiol.">
        <title>Pyrococcus kukulkanii sp. nov., a hyperthermophilic, piezophilic archaeon isolated from a deep-sea hydrothermal vent.</title>
        <authorList>
            <person name="Callac N."/>
            <person name="Oger P."/>
            <person name="Lesongeur F."/>
            <person name="Rattray J.E."/>
            <person name="Vannier P."/>
            <person name="Michoud G."/>
            <person name="Beauverger M."/>
            <person name="Gayet N."/>
            <person name="Rouxel O."/>
            <person name="Jebbar M."/>
            <person name="Godfroy A."/>
        </authorList>
    </citation>
    <scope>NUCLEOTIDE SEQUENCE [LARGE SCALE GENOMIC DNA]</scope>
    <source>
        <strain evidence="1 2">NCB100</strain>
    </source>
</reference>